<feature type="domain" description="G-patch" evidence="3">
    <location>
        <begin position="434"/>
        <end position="480"/>
    </location>
</feature>
<protein>
    <recommendedName>
        <fullName evidence="3">G-patch domain-containing protein</fullName>
    </recommendedName>
</protein>
<dbReference type="PROSITE" id="PS50174">
    <property type="entry name" value="G_PATCH"/>
    <property type="match status" value="1"/>
</dbReference>
<dbReference type="PANTHER" id="PTHR47650:SF2">
    <property type="entry name" value="ZINC FINGER CCCH DOMAIN-CONTAINING PROTEIN 22"/>
    <property type="match status" value="1"/>
</dbReference>
<dbReference type="PANTHER" id="PTHR47650">
    <property type="entry name" value="ZINC FINGER CCCH DOMAIN-CONTAINING PROTEIN 22"/>
    <property type="match status" value="1"/>
</dbReference>
<keyword evidence="5" id="KW-1185">Reference proteome</keyword>
<dbReference type="AlphaFoldDB" id="A0A9W6F977"/>
<gene>
    <name evidence="4" type="primary">PLEST002052</name>
    <name evidence="4" type="ORF">PLESTB_001613800</name>
</gene>
<evidence type="ECO:0000256" key="2">
    <source>
        <dbReference type="SAM" id="MobiDB-lite"/>
    </source>
</evidence>
<accession>A0A9W6F977</accession>
<sequence>MADDIEAELEAQLASQREALTSINEAIDLGGEEAAGQEGHAELLQMRDELRAAVSELESALLEIKRARILQQLAAASRASPRPPDNRPPPADNPPPPAPAQALLPASAASGPPPRPAVQLPPAGSACHFRYMDGRWYAGRVQGPGRQAGTVSVAFQVPTRPFMLDPVDVMEALVRQCAVPTAAATTAASRGGPSSPQGPPGSLEAHEGAGGEVAVGRRALAQLPGCRLFVPVEIISLDAVQATATVMPLLPHPDGRRGGGGGVVVPLARVTRHAHVTPPAAVAAEGAGAVGAAVAGGDDAGEGAESDGGGSSSSSGSIRALLRPGMGDEEEEEGEGGSDGYHDDDDDDDDDGGDDDDDDGEGDDDDIDLYGSDDDGGAGGVGAGRSRGAAASYGGSGAEGAEGGFLDVFGHARLAAAAGAVDDAALLAEWEAHGRGVASRLLVRMGYVRGRGLGSRGQGAMAAPEVLLLPERKGLGAADKDRLRRVGGAADDRLQGGAAKRRKRGGARQKRKRAIEAAREARAEAREAAEGAPGGGGLFDFINSSLGDSSAAARIRKAQVSVAGVAAHGGGGGGGGGGRAAQTAGAAAIAGAVAAAAGGGARRAPDRRGLMSHHDAVSGIQAQLSRLQEMLSRHRDNRGLRTQIEAQIRSVQAELAAAQSAAARASKAIQDKDAQKKWLKF</sequence>
<dbReference type="SMART" id="SM00443">
    <property type="entry name" value="G_patch"/>
    <property type="match status" value="1"/>
</dbReference>
<feature type="coiled-coil region" evidence="1">
    <location>
        <begin position="617"/>
        <end position="668"/>
    </location>
</feature>
<dbReference type="Pfam" id="PF01585">
    <property type="entry name" value="G-patch"/>
    <property type="match status" value="1"/>
</dbReference>
<feature type="region of interest" description="Disordered" evidence="2">
    <location>
        <begin position="294"/>
        <end position="396"/>
    </location>
</feature>
<evidence type="ECO:0000259" key="3">
    <source>
        <dbReference type="PROSITE" id="PS50174"/>
    </source>
</evidence>
<reference evidence="4 5" key="1">
    <citation type="journal article" date="2023" name="Commun. Biol.">
        <title>Reorganization of the ancestral sex-determining regions during the evolution of trioecy in Pleodorina starrii.</title>
        <authorList>
            <person name="Takahashi K."/>
            <person name="Suzuki S."/>
            <person name="Kawai-Toyooka H."/>
            <person name="Yamamoto K."/>
            <person name="Hamaji T."/>
            <person name="Ootsuki R."/>
            <person name="Yamaguchi H."/>
            <person name="Kawachi M."/>
            <person name="Higashiyama T."/>
            <person name="Nozaki H."/>
        </authorList>
    </citation>
    <scope>NUCLEOTIDE SEQUENCE [LARGE SCALE GENOMIC DNA]</scope>
    <source>
        <strain evidence="4 5">NIES-4479</strain>
    </source>
</reference>
<dbReference type="GO" id="GO:0003676">
    <property type="term" value="F:nucleic acid binding"/>
    <property type="evidence" value="ECO:0007669"/>
    <property type="project" value="InterPro"/>
</dbReference>
<name>A0A9W6F977_9CHLO</name>
<feature type="compositionally biased region" description="Low complexity" evidence="2">
    <location>
        <begin position="100"/>
        <end position="110"/>
    </location>
</feature>
<feature type="coiled-coil region" evidence="1">
    <location>
        <begin position="6"/>
        <end position="67"/>
    </location>
</feature>
<feature type="region of interest" description="Disordered" evidence="2">
    <location>
        <begin position="185"/>
        <end position="209"/>
    </location>
</feature>
<evidence type="ECO:0000313" key="4">
    <source>
        <dbReference type="EMBL" id="GLC60450.1"/>
    </source>
</evidence>
<comment type="caution">
    <text evidence="4">The sequence shown here is derived from an EMBL/GenBank/DDBJ whole genome shotgun (WGS) entry which is preliminary data.</text>
</comment>
<feature type="compositionally biased region" description="Acidic residues" evidence="2">
    <location>
        <begin position="327"/>
        <end position="376"/>
    </location>
</feature>
<feature type="compositionally biased region" description="Basic residues" evidence="2">
    <location>
        <begin position="499"/>
        <end position="513"/>
    </location>
</feature>
<evidence type="ECO:0000256" key="1">
    <source>
        <dbReference type="SAM" id="Coils"/>
    </source>
</evidence>
<dbReference type="InterPro" id="IPR000467">
    <property type="entry name" value="G_patch_dom"/>
</dbReference>
<proteinExistence type="predicted"/>
<feature type="compositionally biased region" description="Pro residues" evidence="2">
    <location>
        <begin position="81"/>
        <end position="99"/>
    </location>
</feature>
<dbReference type="EMBL" id="BRXU01000034">
    <property type="protein sequence ID" value="GLC60450.1"/>
    <property type="molecule type" value="Genomic_DNA"/>
</dbReference>
<feature type="compositionally biased region" description="Low complexity" evidence="2">
    <location>
        <begin position="185"/>
        <end position="203"/>
    </location>
</feature>
<keyword evidence="1" id="KW-0175">Coiled coil</keyword>
<feature type="region of interest" description="Disordered" evidence="2">
    <location>
        <begin position="486"/>
        <end position="517"/>
    </location>
</feature>
<organism evidence="4 5">
    <name type="scientific">Pleodorina starrii</name>
    <dbReference type="NCBI Taxonomy" id="330485"/>
    <lineage>
        <taxon>Eukaryota</taxon>
        <taxon>Viridiplantae</taxon>
        <taxon>Chlorophyta</taxon>
        <taxon>core chlorophytes</taxon>
        <taxon>Chlorophyceae</taxon>
        <taxon>CS clade</taxon>
        <taxon>Chlamydomonadales</taxon>
        <taxon>Volvocaceae</taxon>
        <taxon>Pleodorina</taxon>
    </lineage>
</organism>
<evidence type="ECO:0000313" key="5">
    <source>
        <dbReference type="Proteomes" id="UP001165080"/>
    </source>
</evidence>
<feature type="region of interest" description="Disordered" evidence="2">
    <location>
        <begin position="74"/>
        <end position="121"/>
    </location>
</feature>
<dbReference type="Proteomes" id="UP001165080">
    <property type="component" value="Unassembled WGS sequence"/>
</dbReference>